<gene>
    <name evidence="5" type="ORF">FB567DRAFT_507528</name>
</gene>
<dbReference type="InterPro" id="IPR056693">
    <property type="entry name" value="DUF7791"/>
</dbReference>
<reference evidence="5" key="1">
    <citation type="journal article" date="2021" name="Nat. Commun.">
        <title>Genetic determinants of endophytism in the Arabidopsis root mycobiome.</title>
        <authorList>
            <person name="Mesny F."/>
            <person name="Miyauchi S."/>
            <person name="Thiergart T."/>
            <person name="Pickel B."/>
            <person name="Atanasova L."/>
            <person name="Karlsson M."/>
            <person name="Huettel B."/>
            <person name="Barry K.W."/>
            <person name="Haridas S."/>
            <person name="Chen C."/>
            <person name="Bauer D."/>
            <person name="Andreopoulos W."/>
            <person name="Pangilinan J."/>
            <person name="LaButti K."/>
            <person name="Riley R."/>
            <person name="Lipzen A."/>
            <person name="Clum A."/>
            <person name="Drula E."/>
            <person name="Henrissat B."/>
            <person name="Kohler A."/>
            <person name="Grigoriev I.V."/>
            <person name="Martin F.M."/>
            <person name="Hacquard S."/>
        </authorList>
    </citation>
    <scope>NUCLEOTIDE SEQUENCE</scope>
    <source>
        <strain evidence="5">MPI-SDFR-AT-0120</strain>
    </source>
</reference>
<evidence type="ECO:0000256" key="1">
    <source>
        <dbReference type="ARBA" id="ARBA00022737"/>
    </source>
</evidence>
<name>A0A8K0QV87_9PLEO</name>
<sequence length="906" mass="101319">MEALIAVGLAGNVVQFVQGAGTLITFAKSMRQGQRVNEKDLPNLRMLSEDLTSQAAILKSRLKASSATLTEEDQNLLDVASECEEAGNTFVIYLNSLVSNSSNRTVGLLKTIIKLGWASPKIDDFTDKLDKLRSSLTLATVLALRRSAASSNDEILVHLRELQSDSRACKLHQKIDAEALVRLISIIGDQSSEKLNDIQGNIHANDACNPYFINGKAGSGKSTLMKFIYGYPSTEKGSTGVLLNPSTQAALKVWAGKNELVVLNFFFWNLGTELQKSHSGMMRSLLYAVLEGHPELIPAVFPRLYRNWKSSESKTAPEYTELKQAFQLMIAKAEYLRLAIFIDGIDEFEGDHRDITLFLCSMVSSRIKLIVSSRPLNPCLSALADCPTLRLQDLTRRDMDLYVQGELAAHPLMLSQIRKHPEKAPKLCSSLADKAEGVFLWVKLVVRLLIEGLEDGDDITELQARLKALPSGLKDLYSRMFEKMEGDHRKQGSVIFQLLKRWNDTVHEHQLPGLVLSYAICQPSAAFDLAVEPLSDDDFDWTMSSVDKRIRSRCCGLLELRYDDRTSTGQTAAIFSDQHTFIENEVGRSYVTYLHRTVAEFITTDEVWKEIRCLTESMKFDPSTNLASACLSILKIAKRLDDSTLQSYLAFAIHFCRTSEEVSSSFVTGFLQALDRTMAHLQKKAFIDWHYGSAHVDLHWSTISDHAIFKEMDTAIQQHASVYSFAARRGLYKHPIPPPADSSPESRFAVVVHAMWSWKIEVGPLKLPPPSANNRSIAFLYLLKNYAGLESVAFGTNLWQHTRVLGESMVASGLSTEVGHLCKTLLNAVRSLGVPWQVLEDAKQTFDFFATRCPSTETTNARVDFERISIEGRPGIHTNGPKRSQKRNGRGRGYGRSKKVKIRNER</sequence>
<proteinExistence type="predicted"/>
<evidence type="ECO:0000313" key="6">
    <source>
        <dbReference type="Proteomes" id="UP000813461"/>
    </source>
</evidence>
<evidence type="ECO:0008006" key="7">
    <source>
        <dbReference type="Google" id="ProtNLM"/>
    </source>
</evidence>
<dbReference type="EMBL" id="JAGMVJ010000028">
    <property type="protein sequence ID" value="KAH7070067.1"/>
    <property type="molecule type" value="Genomic_DNA"/>
</dbReference>
<protein>
    <recommendedName>
        <fullName evidence="7">NACHT domain-containing protein</fullName>
    </recommendedName>
</protein>
<dbReference type="SUPFAM" id="SSF52540">
    <property type="entry name" value="P-loop containing nucleoside triphosphate hydrolases"/>
    <property type="match status" value="1"/>
</dbReference>
<feature type="region of interest" description="Disordered" evidence="2">
    <location>
        <begin position="872"/>
        <end position="906"/>
    </location>
</feature>
<evidence type="ECO:0000259" key="4">
    <source>
        <dbReference type="Pfam" id="PF25053"/>
    </source>
</evidence>
<keyword evidence="1" id="KW-0677">Repeat</keyword>
<keyword evidence="6" id="KW-1185">Reference proteome</keyword>
<feature type="compositionally biased region" description="Basic residues" evidence="2">
    <location>
        <begin position="883"/>
        <end position="906"/>
    </location>
</feature>
<evidence type="ECO:0000313" key="5">
    <source>
        <dbReference type="EMBL" id="KAH7070067.1"/>
    </source>
</evidence>
<dbReference type="Proteomes" id="UP000813461">
    <property type="component" value="Unassembled WGS sequence"/>
</dbReference>
<dbReference type="AlphaFoldDB" id="A0A8K0QV87"/>
<evidence type="ECO:0000259" key="3">
    <source>
        <dbReference type="Pfam" id="PF24883"/>
    </source>
</evidence>
<dbReference type="OrthoDB" id="443402at2759"/>
<feature type="domain" description="DUF7791" evidence="4">
    <location>
        <begin position="485"/>
        <end position="638"/>
    </location>
</feature>
<accession>A0A8K0QV87</accession>
<dbReference type="Pfam" id="PF24883">
    <property type="entry name" value="NPHP3_N"/>
    <property type="match status" value="1"/>
</dbReference>
<evidence type="ECO:0000256" key="2">
    <source>
        <dbReference type="SAM" id="MobiDB-lite"/>
    </source>
</evidence>
<comment type="caution">
    <text evidence="5">The sequence shown here is derived from an EMBL/GenBank/DDBJ whole genome shotgun (WGS) entry which is preliminary data.</text>
</comment>
<dbReference type="Pfam" id="PF25053">
    <property type="entry name" value="DUF7791"/>
    <property type="match status" value="1"/>
</dbReference>
<dbReference type="InterPro" id="IPR027417">
    <property type="entry name" value="P-loop_NTPase"/>
</dbReference>
<dbReference type="PANTHER" id="PTHR10039">
    <property type="entry name" value="AMELOGENIN"/>
    <property type="match status" value="1"/>
</dbReference>
<feature type="domain" description="Nephrocystin 3-like N-terminal" evidence="3">
    <location>
        <begin position="209"/>
        <end position="374"/>
    </location>
</feature>
<organism evidence="5 6">
    <name type="scientific">Paraphoma chrysanthemicola</name>
    <dbReference type="NCBI Taxonomy" id="798071"/>
    <lineage>
        <taxon>Eukaryota</taxon>
        <taxon>Fungi</taxon>
        <taxon>Dikarya</taxon>
        <taxon>Ascomycota</taxon>
        <taxon>Pezizomycotina</taxon>
        <taxon>Dothideomycetes</taxon>
        <taxon>Pleosporomycetidae</taxon>
        <taxon>Pleosporales</taxon>
        <taxon>Pleosporineae</taxon>
        <taxon>Phaeosphaeriaceae</taxon>
        <taxon>Paraphoma</taxon>
    </lineage>
</organism>
<dbReference type="PANTHER" id="PTHR10039:SF5">
    <property type="entry name" value="NACHT DOMAIN-CONTAINING PROTEIN"/>
    <property type="match status" value="1"/>
</dbReference>
<dbReference type="Gene3D" id="3.40.50.300">
    <property type="entry name" value="P-loop containing nucleotide triphosphate hydrolases"/>
    <property type="match status" value="1"/>
</dbReference>
<dbReference type="InterPro" id="IPR056884">
    <property type="entry name" value="NPHP3-like_N"/>
</dbReference>